<dbReference type="AlphaFoldDB" id="A0A6A6YIW0"/>
<feature type="non-terminal residue" evidence="1">
    <location>
        <position position="1"/>
    </location>
</feature>
<dbReference type="Proteomes" id="UP000504636">
    <property type="component" value="Unplaced"/>
</dbReference>
<sequence length="66" mass="7249">RTLRQAAESMTPAVLRGFKRHAVRGMEWPAMLLSPSPDDAVEGMLVLGMLDSQRRALHAFQGGCLI</sequence>
<gene>
    <name evidence="1 3" type="ORF">BDZ99DRAFT_345248</name>
</gene>
<accession>A0A6A6YIW0</accession>
<evidence type="ECO:0000313" key="3">
    <source>
        <dbReference type="RefSeq" id="XP_033575760.1"/>
    </source>
</evidence>
<dbReference type="Gene3D" id="3.10.490.10">
    <property type="entry name" value="Gamma-glutamyl cyclotransferase-like"/>
    <property type="match status" value="1"/>
</dbReference>
<organism evidence="1">
    <name type="scientific">Mytilinidion resinicola</name>
    <dbReference type="NCBI Taxonomy" id="574789"/>
    <lineage>
        <taxon>Eukaryota</taxon>
        <taxon>Fungi</taxon>
        <taxon>Dikarya</taxon>
        <taxon>Ascomycota</taxon>
        <taxon>Pezizomycotina</taxon>
        <taxon>Dothideomycetes</taxon>
        <taxon>Pleosporomycetidae</taxon>
        <taxon>Mytilinidiales</taxon>
        <taxon>Mytilinidiaceae</taxon>
        <taxon>Mytilinidion</taxon>
    </lineage>
</organism>
<proteinExistence type="predicted"/>
<feature type="non-terminal residue" evidence="1">
    <location>
        <position position="66"/>
    </location>
</feature>
<dbReference type="RefSeq" id="XP_033575760.1">
    <property type="nucleotide sequence ID" value="XM_033714429.1"/>
</dbReference>
<dbReference type="OrthoDB" id="1044435at2759"/>
<evidence type="ECO:0000313" key="1">
    <source>
        <dbReference type="EMBL" id="KAF2808796.1"/>
    </source>
</evidence>
<reference evidence="1 3" key="1">
    <citation type="journal article" date="2020" name="Stud. Mycol.">
        <title>101 Dothideomycetes genomes: a test case for predicting lifestyles and emergence of pathogens.</title>
        <authorList>
            <person name="Haridas S."/>
            <person name="Albert R."/>
            <person name="Binder M."/>
            <person name="Bloem J."/>
            <person name="Labutti K."/>
            <person name="Salamov A."/>
            <person name="Andreopoulos B."/>
            <person name="Baker S."/>
            <person name="Barry K."/>
            <person name="Bills G."/>
            <person name="Bluhm B."/>
            <person name="Cannon C."/>
            <person name="Castanera R."/>
            <person name="Culley D."/>
            <person name="Daum C."/>
            <person name="Ezra D."/>
            <person name="Gonzalez J."/>
            <person name="Henrissat B."/>
            <person name="Kuo A."/>
            <person name="Liang C."/>
            <person name="Lipzen A."/>
            <person name="Lutzoni F."/>
            <person name="Magnuson J."/>
            <person name="Mondo S."/>
            <person name="Nolan M."/>
            <person name="Ohm R."/>
            <person name="Pangilinan J."/>
            <person name="Park H.-J."/>
            <person name="Ramirez L."/>
            <person name="Alfaro M."/>
            <person name="Sun H."/>
            <person name="Tritt A."/>
            <person name="Yoshinaga Y."/>
            <person name="Zwiers L.-H."/>
            <person name="Turgeon B."/>
            <person name="Goodwin S."/>
            <person name="Spatafora J."/>
            <person name="Crous P."/>
            <person name="Grigoriev I."/>
        </authorList>
    </citation>
    <scope>NUCLEOTIDE SEQUENCE</scope>
    <source>
        <strain evidence="1 3">CBS 304.34</strain>
    </source>
</reference>
<evidence type="ECO:0000313" key="2">
    <source>
        <dbReference type="Proteomes" id="UP000504636"/>
    </source>
</evidence>
<protein>
    <submittedName>
        <fullName evidence="1 3">Uncharacterized protein</fullName>
    </submittedName>
</protein>
<keyword evidence="2" id="KW-1185">Reference proteome</keyword>
<reference evidence="3" key="3">
    <citation type="submission" date="2025-04" db="UniProtKB">
        <authorList>
            <consortium name="RefSeq"/>
        </authorList>
    </citation>
    <scope>IDENTIFICATION</scope>
    <source>
        <strain evidence="3">CBS 304.34</strain>
    </source>
</reference>
<reference evidence="3" key="2">
    <citation type="submission" date="2020-04" db="EMBL/GenBank/DDBJ databases">
        <authorList>
            <consortium name="NCBI Genome Project"/>
        </authorList>
    </citation>
    <scope>NUCLEOTIDE SEQUENCE</scope>
    <source>
        <strain evidence="3">CBS 304.34</strain>
    </source>
</reference>
<dbReference type="GeneID" id="54455322"/>
<name>A0A6A6YIW0_9PEZI</name>
<dbReference type="EMBL" id="MU003702">
    <property type="protein sequence ID" value="KAF2808796.1"/>
    <property type="molecule type" value="Genomic_DNA"/>
</dbReference>